<feature type="transmembrane region" description="Helical" evidence="5">
    <location>
        <begin position="105"/>
        <end position="129"/>
    </location>
</feature>
<evidence type="ECO:0000256" key="5">
    <source>
        <dbReference type="SAM" id="Phobius"/>
    </source>
</evidence>
<evidence type="ECO:0000256" key="1">
    <source>
        <dbReference type="ARBA" id="ARBA00004370"/>
    </source>
</evidence>
<evidence type="ECO:0000256" key="3">
    <source>
        <dbReference type="ARBA" id="ARBA00022989"/>
    </source>
</evidence>
<dbReference type="Proteomes" id="UP001196413">
    <property type="component" value="Unassembled WGS sequence"/>
</dbReference>
<evidence type="ECO:0000256" key="4">
    <source>
        <dbReference type="ARBA" id="ARBA00023136"/>
    </source>
</evidence>
<feature type="non-terminal residue" evidence="7">
    <location>
        <position position="1"/>
    </location>
</feature>
<dbReference type="GO" id="GO:0034993">
    <property type="term" value="C:meiotic nuclear membrane microtubule tethering complex"/>
    <property type="evidence" value="ECO:0007669"/>
    <property type="project" value="TreeGrafter"/>
</dbReference>
<feature type="transmembrane region" description="Helical" evidence="5">
    <location>
        <begin position="135"/>
        <end position="152"/>
    </location>
</feature>
<evidence type="ECO:0000313" key="7">
    <source>
        <dbReference type="EMBL" id="KAJ1374594.1"/>
    </source>
</evidence>
<comment type="subcellular location">
    <subcellularLocation>
        <location evidence="1">Membrane</location>
    </subcellularLocation>
</comment>
<comment type="caution">
    <text evidence="7">The sequence shown here is derived from an EMBL/GenBank/DDBJ whole genome shotgun (WGS) entry which is preliminary data.</text>
</comment>
<dbReference type="AlphaFoldDB" id="A0AAD5RHS7"/>
<name>A0AAD5RHS7_PARTN</name>
<keyword evidence="4 5" id="KW-0472">Membrane</keyword>
<dbReference type="Gene3D" id="2.60.120.260">
    <property type="entry name" value="Galactose-binding domain-like"/>
    <property type="match status" value="2"/>
</dbReference>
<dbReference type="PANTHER" id="PTHR12911:SF8">
    <property type="entry name" value="KLAROID PROTEIN-RELATED"/>
    <property type="match status" value="1"/>
</dbReference>
<sequence length="620" mass="70445">TYRIATWLGSIASSFVYYLLYMVHLFIVSVKNSYDGVNRVYHYFAPPAQSSTPHASPYIGSEAGHHAARNSKNEYLTRRTVSSDTKNSEQTASPMLAKYKSLFSTILYTPSRVILFLVFAGADLIRWMYTRRNRWILWLLPLLLLLVFFLYGTNDRMTILGHDVSELREKVSNYAHSLVDPEAVYAKSLNSIYDEYWRSGKLSSQSALWRITSVASNSFRFLVNGLGRTVGFIYTPVRDLLSFVLDFFATRGHEAYLLIPTMPRSPFRHLSFPNLSETLSTARISQYFPSVPDLTSWRSSGELVASAGQHLSKMFTPISNLGTMTMTGLKNLIFMLWNAVSVMFLVIAKSIQRVSDAVVDHQHAQFKPNPSVDLINRDVNPNVCVPSLASSIDEAKLVDKISAVVRAQMDHDFKIKFERELKALSATYDEKISQLELNKKQVDVDYSRLESIIRSAILEYDSDKTGMFDFALESAGASIISTRCSENYNTYSRLEKIWNIPLWYSSYGPRTVIQRNSKTLFSCYEHIGAHQAPGGQRPSAPKTFKIWAYKSENDLNTRVLLGDFMYDLEGSPLQFFVVKTQPDYPVKIVEMEVTSNYGAEYTSLYRLRVHGSLYKSGVSQ</sequence>
<evidence type="ECO:0000256" key="2">
    <source>
        <dbReference type="ARBA" id="ARBA00022692"/>
    </source>
</evidence>
<protein>
    <recommendedName>
        <fullName evidence="6">SUN domain-containing protein</fullName>
    </recommendedName>
</protein>
<feature type="domain" description="SUN" evidence="6">
    <location>
        <begin position="441"/>
        <end position="614"/>
    </location>
</feature>
<dbReference type="InterPro" id="IPR045119">
    <property type="entry name" value="SUN1-5"/>
</dbReference>
<dbReference type="InterPro" id="IPR012919">
    <property type="entry name" value="SUN_dom"/>
</dbReference>
<gene>
    <name evidence="7" type="ORF">KIN20_037308</name>
</gene>
<dbReference type="EMBL" id="JAHQIW010007472">
    <property type="protein sequence ID" value="KAJ1374594.1"/>
    <property type="molecule type" value="Genomic_DNA"/>
</dbReference>
<accession>A0AAD5RHS7</accession>
<keyword evidence="3 5" id="KW-1133">Transmembrane helix</keyword>
<proteinExistence type="predicted"/>
<organism evidence="7 8">
    <name type="scientific">Parelaphostrongylus tenuis</name>
    <name type="common">Meningeal worm</name>
    <dbReference type="NCBI Taxonomy" id="148309"/>
    <lineage>
        <taxon>Eukaryota</taxon>
        <taxon>Metazoa</taxon>
        <taxon>Ecdysozoa</taxon>
        <taxon>Nematoda</taxon>
        <taxon>Chromadorea</taxon>
        <taxon>Rhabditida</taxon>
        <taxon>Rhabditina</taxon>
        <taxon>Rhabditomorpha</taxon>
        <taxon>Strongyloidea</taxon>
        <taxon>Metastrongylidae</taxon>
        <taxon>Parelaphostrongylus</taxon>
    </lineage>
</organism>
<evidence type="ECO:0000313" key="8">
    <source>
        <dbReference type="Proteomes" id="UP001196413"/>
    </source>
</evidence>
<feature type="transmembrane region" description="Helical" evidence="5">
    <location>
        <begin position="6"/>
        <end position="30"/>
    </location>
</feature>
<keyword evidence="2 5" id="KW-0812">Transmembrane</keyword>
<evidence type="ECO:0000259" key="6">
    <source>
        <dbReference type="PROSITE" id="PS51469"/>
    </source>
</evidence>
<keyword evidence="8" id="KW-1185">Reference proteome</keyword>
<dbReference type="Pfam" id="PF07738">
    <property type="entry name" value="Sad1_UNC"/>
    <property type="match status" value="1"/>
</dbReference>
<dbReference type="PANTHER" id="PTHR12911">
    <property type="entry name" value="SAD1/UNC-84-LIKE PROTEIN-RELATED"/>
    <property type="match status" value="1"/>
</dbReference>
<dbReference type="GO" id="GO:0043495">
    <property type="term" value="F:protein-membrane adaptor activity"/>
    <property type="evidence" value="ECO:0007669"/>
    <property type="project" value="TreeGrafter"/>
</dbReference>
<dbReference type="PROSITE" id="PS51469">
    <property type="entry name" value="SUN"/>
    <property type="match status" value="1"/>
</dbReference>
<reference evidence="7" key="1">
    <citation type="submission" date="2021-06" db="EMBL/GenBank/DDBJ databases">
        <title>Parelaphostrongylus tenuis whole genome reference sequence.</title>
        <authorList>
            <person name="Garwood T.J."/>
            <person name="Larsen P.A."/>
            <person name="Fountain-Jones N.M."/>
            <person name="Garbe J.R."/>
            <person name="Macchietto M.G."/>
            <person name="Kania S.A."/>
            <person name="Gerhold R.W."/>
            <person name="Richards J.E."/>
            <person name="Wolf T.M."/>
        </authorList>
    </citation>
    <scope>NUCLEOTIDE SEQUENCE</scope>
    <source>
        <strain evidence="7">MNPRO001-30</strain>
        <tissue evidence="7">Meninges</tissue>
    </source>
</reference>